<protein>
    <recommendedName>
        <fullName evidence="2">O-acyltransferase WSD1 C-terminal domain-containing protein</fullName>
    </recommendedName>
</protein>
<dbReference type="InterPro" id="IPR010828">
    <property type="entry name" value="Atf2/Sli1-like"/>
</dbReference>
<dbReference type="InterPro" id="IPR045034">
    <property type="entry name" value="O-acyltransferase_WSD1-like"/>
</dbReference>
<comment type="caution">
    <text evidence="3">The sequence shown here is derived from an EMBL/GenBank/DDBJ whole genome shotgun (WGS) entry which is preliminary data.</text>
</comment>
<evidence type="ECO:0000313" key="3">
    <source>
        <dbReference type="EMBL" id="KAK1748440.1"/>
    </source>
</evidence>
<keyword evidence="4" id="KW-1185">Reference proteome</keyword>
<dbReference type="AlphaFoldDB" id="A0AAD9DJW5"/>
<evidence type="ECO:0000259" key="2">
    <source>
        <dbReference type="Pfam" id="PF06974"/>
    </source>
</evidence>
<name>A0AAD9DJW5_9STRA</name>
<keyword evidence="1" id="KW-0812">Transmembrane</keyword>
<dbReference type="Pfam" id="PF07247">
    <property type="entry name" value="AATase"/>
    <property type="match status" value="1"/>
</dbReference>
<reference evidence="3" key="1">
    <citation type="submission" date="2023-06" db="EMBL/GenBank/DDBJ databases">
        <title>Survivors Of The Sea: Transcriptome response of Skeletonema marinoi to long-term dormancy.</title>
        <authorList>
            <person name="Pinder M.I.M."/>
            <person name="Kourtchenko O."/>
            <person name="Robertson E.K."/>
            <person name="Larsson T."/>
            <person name="Maumus F."/>
            <person name="Osuna-Cruz C.M."/>
            <person name="Vancaester E."/>
            <person name="Stenow R."/>
            <person name="Vandepoele K."/>
            <person name="Ploug H."/>
            <person name="Bruchert V."/>
            <person name="Godhe A."/>
            <person name="Topel M."/>
        </authorList>
    </citation>
    <scope>NUCLEOTIDE SEQUENCE</scope>
    <source>
        <strain evidence="3">R05AC</strain>
    </source>
</reference>
<proteinExistence type="predicted"/>
<dbReference type="InterPro" id="IPR009721">
    <property type="entry name" value="O-acyltransferase_WSD1_C"/>
</dbReference>
<organism evidence="3 4">
    <name type="scientific">Skeletonema marinoi</name>
    <dbReference type="NCBI Taxonomy" id="267567"/>
    <lineage>
        <taxon>Eukaryota</taxon>
        <taxon>Sar</taxon>
        <taxon>Stramenopiles</taxon>
        <taxon>Ochrophyta</taxon>
        <taxon>Bacillariophyta</taxon>
        <taxon>Coscinodiscophyceae</taxon>
        <taxon>Thalassiosirophycidae</taxon>
        <taxon>Thalassiosirales</taxon>
        <taxon>Skeletonemataceae</taxon>
        <taxon>Skeletonema</taxon>
        <taxon>Skeletonema marinoi-dohrnii complex</taxon>
    </lineage>
</organism>
<evidence type="ECO:0000313" key="4">
    <source>
        <dbReference type="Proteomes" id="UP001224775"/>
    </source>
</evidence>
<feature type="domain" description="O-acyltransferase WSD1 C-terminal" evidence="2">
    <location>
        <begin position="433"/>
        <end position="518"/>
    </location>
</feature>
<dbReference type="GO" id="GO:0008374">
    <property type="term" value="F:O-acyltransferase activity"/>
    <property type="evidence" value="ECO:0007669"/>
    <property type="project" value="InterPro"/>
</dbReference>
<sequence length="588" mass="66743">MYYQFLLDDLRSATDAALLSPLVLWRKAFFSPVILSLLSVLVLLLVHFLQQRRKQQKRQHTIAEVMRRIWPTYSLTNTVADPWTWDFEAVEESSCRTRNRKRKKRSYHRRTSYMSAIPANRTLLEKALAVKQNVINIIFYFDSNISKESTRLDFVQTMTTLATKYERMRSIPRFDVDEHNGDCVWCPIERNFVDGCVCVDPIYDQCGEDDEKLVLERAHSYISQILAAQDESGQEMPLWRVIILSSTVALFRIDHCICDGVSAVSLLRDVGVKTSSKEPLSLEDLSPILRYFVRAGELRIRMLPLKLLCWPPNLIRAVKFLVNCFTLPYEVPNPLRPLAEHFGKSIPSDSIGTVYFPTMKVKLFQDMAKNSVGSSTTINDILLLCISIAFGSYFDLLGIRRSDVGGVRLLLPIANPIPLSLYNDGEYGLRNNTTAVFVPLKFPSLKFPSEEYTSMDALKDIQSYMTKVKQSNAPLLMSCVNRCLQPLVPVEKIAEKGIEAFQRASCVWSNIPGPVEAVTSYDGKLFFNITLDLRSAKNPGLLREAFVDAVKSVAEATGVDKEQKWAKELTKYSESKEWGGDDVVYSCA</sequence>
<feature type="transmembrane region" description="Helical" evidence="1">
    <location>
        <begin position="29"/>
        <end position="49"/>
    </location>
</feature>
<dbReference type="Proteomes" id="UP001224775">
    <property type="component" value="Unassembled WGS sequence"/>
</dbReference>
<dbReference type="GO" id="GO:0019432">
    <property type="term" value="P:triglyceride biosynthetic process"/>
    <property type="evidence" value="ECO:0007669"/>
    <property type="project" value="TreeGrafter"/>
</dbReference>
<gene>
    <name evidence="3" type="ORF">QTG54_000379</name>
</gene>
<accession>A0AAD9DJW5</accession>
<dbReference type="PANTHER" id="PTHR31650">
    <property type="entry name" value="O-ACYLTRANSFERASE (WSD1-LIKE) FAMILY PROTEIN"/>
    <property type="match status" value="1"/>
</dbReference>
<dbReference type="GO" id="GO:0005886">
    <property type="term" value="C:plasma membrane"/>
    <property type="evidence" value="ECO:0007669"/>
    <property type="project" value="TreeGrafter"/>
</dbReference>
<dbReference type="PANTHER" id="PTHR31650:SF1">
    <property type="entry name" value="WAX ESTER SYNTHASE_DIACYLGLYCEROL ACYLTRANSFERASE 4-RELATED"/>
    <property type="match status" value="1"/>
</dbReference>
<keyword evidence="1" id="KW-1133">Transmembrane helix</keyword>
<dbReference type="Pfam" id="PF06974">
    <property type="entry name" value="WS_DGAT_C"/>
    <property type="match status" value="1"/>
</dbReference>
<dbReference type="EMBL" id="JATAAI010000001">
    <property type="protein sequence ID" value="KAK1748440.1"/>
    <property type="molecule type" value="Genomic_DNA"/>
</dbReference>
<keyword evidence="1" id="KW-0472">Membrane</keyword>
<evidence type="ECO:0000256" key="1">
    <source>
        <dbReference type="SAM" id="Phobius"/>
    </source>
</evidence>